<organism evidence="1 2">
    <name type="scientific">Paenibacillus algorifonticola</name>
    <dbReference type="NCBI Taxonomy" id="684063"/>
    <lineage>
        <taxon>Bacteria</taxon>
        <taxon>Bacillati</taxon>
        <taxon>Bacillota</taxon>
        <taxon>Bacilli</taxon>
        <taxon>Bacillales</taxon>
        <taxon>Paenibacillaceae</taxon>
        <taxon>Paenibacillus</taxon>
    </lineage>
</organism>
<reference evidence="2" key="1">
    <citation type="submission" date="2016-10" db="EMBL/GenBank/DDBJ databases">
        <authorList>
            <person name="Varghese N."/>
            <person name="Submissions S."/>
        </authorList>
    </citation>
    <scope>NUCLEOTIDE SEQUENCE [LARGE SCALE GENOMIC DNA]</scope>
    <source>
        <strain evidence="2">CGMCC 1.10223</strain>
    </source>
</reference>
<keyword evidence="2" id="KW-1185">Reference proteome</keyword>
<protein>
    <submittedName>
        <fullName evidence="1">Uncharacterized protein</fullName>
    </submittedName>
</protein>
<dbReference type="AlphaFoldDB" id="A0A1I2CS51"/>
<evidence type="ECO:0000313" key="2">
    <source>
        <dbReference type="Proteomes" id="UP000183410"/>
    </source>
</evidence>
<accession>A0A1I2CS51</accession>
<name>A0A1I2CS51_9BACL</name>
<evidence type="ECO:0000313" key="1">
    <source>
        <dbReference type="EMBL" id="SFE71141.1"/>
    </source>
</evidence>
<sequence length="93" mass="10689">MGLVASYTKCDNDARIKQWVRVGSIHALYTCGVLCVGCEKVKLWSRIYLSVISIRTQADKTLEAYIFLKGSVKFFADFLLNRFKINCEEPYIK</sequence>
<dbReference type="EMBL" id="FONN01000005">
    <property type="protein sequence ID" value="SFE71141.1"/>
    <property type="molecule type" value="Genomic_DNA"/>
</dbReference>
<dbReference type="Proteomes" id="UP000183410">
    <property type="component" value="Unassembled WGS sequence"/>
</dbReference>
<proteinExistence type="predicted"/>
<gene>
    <name evidence="1" type="ORF">SAMN04487969_105242</name>
</gene>